<protein>
    <recommendedName>
        <fullName evidence="4">DUF1684 domain-containing protein</fullName>
    </recommendedName>
</protein>
<evidence type="ECO:0000313" key="2">
    <source>
        <dbReference type="EMBL" id="ANB17527.1"/>
    </source>
</evidence>
<name>A0A160DT53_9GAMM</name>
<dbReference type="Proteomes" id="UP000076830">
    <property type="component" value="Chromosome"/>
</dbReference>
<dbReference type="InterPro" id="IPR012467">
    <property type="entry name" value="DUF1684"/>
</dbReference>
<dbReference type="KEGG" id="dko:I596_1501"/>
<reference evidence="2 3" key="1">
    <citation type="submission" date="2016-04" db="EMBL/GenBank/DDBJ databases">
        <title>Complete genome sequence of Dokdonella koreensis DS-123T.</title>
        <authorList>
            <person name="Kim J.F."/>
            <person name="Lee H."/>
            <person name="Kwak M.-J."/>
        </authorList>
    </citation>
    <scope>NUCLEOTIDE SEQUENCE [LARGE SCALE GENOMIC DNA]</scope>
    <source>
        <strain evidence="2 3">DS-123</strain>
    </source>
</reference>
<dbReference type="AlphaFoldDB" id="A0A160DT53"/>
<dbReference type="EMBL" id="CP015249">
    <property type="protein sequence ID" value="ANB17527.1"/>
    <property type="molecule type" value="Genomic_DNA"/>
</dbReference>
<dbReference type="OrthoDB" id="5493262at2"/>
<gene>
    <name evidence="2" type="ORF">I596_1501</name>
</gene>
<dbReference type="PANTHER" id="PTHR41913">
    <property type="entry name" value="DUF1684 DOMAIN-CONTAINING PROTEIN"/>
    <property type="match status" value="1"/>
</dbReference>
<keyword evidence="3" id="KW-1185">Reference proteome</keyword>
<accession>A0A160DT53</accession>
<feature type="signal peptide" evidence="1">
    <location>
        <begin position="1"/>
        <end position="24"/>
    </location>
</feature>
<dbReference type="PATRIC" id="fig|1300342.3.peg.1463"/>
<proteinExistence type="predicted"/>
<evidence type="ECO:0008006" key="4">
    <source>
        <dbReference type="Google" id="ProtNLM"/>
    </source>
</evidence>
<feature type="chain" id="PRO_5007813127" description="DUF1684 domain-containing protein" evidence="1">
    <location>
        <begin position="25"/>
        <end position="300"/>
    </location>
</feature>
<dbReference type="PANTHER" id="PTHR41913:SF1">
    <property type="entry name" value="DUF1684 DOMAIN-CONTAINING PROTEIN"/>
    <property type="match status" value="1"/>
</dbReference>
<dbReference type="RefSeq" id="WP_083965428.1">
    <property type="nucleotide sequence ID" value="NZ_CP015249.1"/>
</dbReference>
<organism evidence="2 3">
    <name type="scientific">Dokdonella koreensis DS-123</name>
    <dbReference type="NCBI Taxonomy" id="1300342"/>
    <lineage>
        <taxon>Bacteria</taxon>
        <taxon>Pseudomonadati</taxon>
        <taxon>Pseudomonadota</taxon>
        <taxon>Gammaproteobacteria</taxon>
        <taxon>Lysobacterales</taxon>
        <taxon>Rhodanobacteraceae</taxon>
        <taxon>Dokdonella</taxon>
    </lineage>
</organism>
<evidence type="ECO:0000313" key="3">
    <source>
        <dbReference type="Proteomes" id="UP000076830"/>
    </source>
</evidence>
<sequence length="300" mass="32253">MSLPAIRRLLVSGLLLAALAPALAAPDDYVGSIERWHATRIANLQKPDGWLSFAGSGRVQPGDNTVGRAEDNAIVLPKGPEHLGTLTLAPDGSLSLAVPAGSDARVDGKPFERVALATNADGATPTRVTLGETWFYVVKTGDVVGWRFRDPQSPARTGFTGIDTWPIDPSWRIVADWQPFDSPKTIELVTSLGTPEEGTVPGKAVFERDGQRFELQPLSEDDGKQLFFIIADRTSGKESYGAARFLYADAPKDGKVVLDFNKAYNPPCALSPHVVCPTAPPENRLALRVTAGEKKYVAGH</sequence>
<dbReference type="Pfam" id="PF07920">
    <property type="entry name" value="DUF1684"/>
    <property type="match status" value="1"/>
</dbReference>
<evidence type="ECO:0000256" key="1">
    <source>
        <dbReference type="SAM" id="SignalP"/>
    </source>
</evidence>
<keyword evidence="1" id="KW-0732">Signal</keyword>
<dbReference type="STRING" id="1300342.I596_1501"/>